<evidence type="ECO:0000259" key="3">
    <source>
        <dbReference type="Pfam" id="PF00588"/>
    </source>
</evidence>
<feature type="domain" description="tRNA/rRNA methyltransferase SpoU type" evidence="3">
    <location>
        <begin position="63"/>
        <end position="188"/>
    </location>
</feature>
<protein>
    <submittedName>
        <fullName evidence="6">SpoU_methylase domain-containing protein</fullName>
    </submittedName>
</protein>
<name>A0A183V0F4_TOXCA</name>
<dbReference type="CDD" id="cd18091">
    <property type="entry name" value="SpoU-like_TRM3-like"/>
    <property type="match status" value="1"/>
</dbReference>
<dbReference type="InterPro" id="IPR029026">
    <property type="entry name" value="tRNA_m1G_MTases_N"/>
</dbReference>
<accession>A0A183V0F4</accession>
<dbReference type="InterPro" id="IPR045330">
    <property type="entry name" value="TRM3/TARBP1"/>
</dbReference>
<evidence type="ECO:0000313" key="6">
    <source>
        <dbReference type="WBParaSite" id="TCNE_0001422401-mRNA-1"/>
    </source>
</evidence>
<keyword evidence="1" id="KW-0489">Methyltransferase</keyword>
<dbReference type="GO" id="GO:0003723">
    <property type="term" value="F:RNA binding"/>
    <property type="evidence" value="ECO:0007669"/>
    <property type="project" value="InterPro"/>
</dbReference>
<dbReference type="SUPFAM" id="SSF75217">
    <property type="entry name" value="alpha/beta knot"/>
    <property type="match status" value="1"/>
</dbReference>
<evidence type="ECO:0000256" key="1">
    <source>
        <dbReference type="ARBA" id="ARBA00022603"/>
    </source>
</evidence>
<dbReference type="InterPro" id="IPR001537">
    <property type="entry name" value="SpoU_MeTrfase"/>
</dbReference>
<dbReference type="GO" id="GO:0016423">
    <property type="term" value="F:tRNA (guanine) methyltransferase activity"/>
    <property type="evidence" value="ECO:0007669"/>
    <property type="project" value="InterPro"/>
</dbReference>
<evidence type="ECO:0000313" key="5">
    <source>
        <dbReference type="Proteomes" id="UP000050794"/>
    </source>
</evidence>
<dbReference type="Gene3D" id="3.40.1280.10">
    <property type="match status" value="1"/>
</dbReference>
<dbReference type="WBParaSite" id="TCNE_0001422401-mRNA-1">
    <property type="protein sequence ID" value="TCNE_0001422401-mRNA-1"/>
    <property type="gene ID" value="TCNE_0001422401"/>
</dbReference>
<sequence>MVPSVKRRNRGSFWAVQSRPISDWVSATWQFLLPLWLSVLKSHSKYRRTLISLLLADLSLTRLCRTSEIFGAEKLIVADAGVVNDQNFKALSLSSENWITIEQVRVTELLDYLKSKRKEGYTIVAAEQTTNSVPFASFRFPPKSVILLGDEKEGVPVEYIRCVDESVEIAQVGQTRSLNVHVTGALFIHKYAENNYLTS</sequence>
<dbReference type="Proteomes" id="UP000050794">
    <property type="component" value="Unassembled WGS sequence"/>
</dbReference>
<evidence type="ECO:0000256" key="2">
    <source>
        <dbReference type="ARBA" id="ARBA00022679"/>
    </source>
</evidence>
<organism evidence="5 6">
    <name type="scientific">Toxocara canis</name>
    <name type="common">Canine roundworm</name>
    <dbReference type="NCBI Taxonomy" id="6265"/>
    <lineage>
        <taxon>Eukaryota</taxon>
        <taxon>Metazoa</taxon>
        <taxon>Ecdysozoa</taxon>
        <taxon>Nematoda</taxon>
        <taxon>Chromadorea</taxon>
        <taxon>Rhabditida</taxon>
        <taxon>Spirurina</taxon>
        <taxon>Ascaridomorpha</taxon>
        <taxon>Ascaridoidea</taxon>
        <taxon>Toxocaridae</taxon>
        <taxon>Toxocara</taxon>
    </lineage>
</organism>
<dbReference type="PANTHER" id="PTHR12029:SF11">
    <property type="entry name" value="METHYLTRANSFERASE TARBP1-RELATED"/>
    <property type="match status" value="1"/>
</dbReference>
<gene>
    <name evidence="4" type="ORF">TCNE_LOCUS14224</name>
</gene>
<reference evidence="4 5" key="2">
    <citation type="submission" date="2018-11" db="EMBL/GenBank/DDBJ databases">
        <authorList>
            <consortium name="Pathogen Informatics"/>
        </authorList>
    </citation>
    <scope>NUCLEOTIDE SEQUENCE [LARGE SCALE GENOMIC DNA]</scope>
</reference>
<keyword evidence="5" id="KW-1185">Reference proteome</keyword>
<dbReference type="EMBL" id="UYWY01022133">
    <property type="protein sequence ID" value="VDM45545.1"/>
    <property type="molecule type" value="Genomic_DNA"/>
</dbReference>
<keyword evidence="2" id="KW-0808">Transferase</keyword>
<dbReference type="GO" id="GO:0030488">
    <property type="term" value="P:tRNA methylation"/>
    <property type="evidence" value="ECO:0007669"/>
    <property type="project" value="InterPro"/>
</dbReference>
<dbReference type="InterPro" id="IPR029028">
    <property type="entry name" value="Alpha/beta_knot_MTases"/>
</dbReference>
<dbReference type="PANTHER" id="PTHR12029">
    <property type="entry name" value="RNA METHYLTRANSFERASE"/>
    <property type="match status" value="1"/>
</dbReference>
<evidence type="ECO:0000313" key="4">
    <source>
        <dbReference type="EMBL" id="VDM45545.1"/>
    </source>
</evidence>
<proteinExistence type="predicted"/>
<dbReference type="Pfam" id="PF00588">
    <property type="entry name" value="SpoU_methylase"/>
    <property type="match status" value="1"/>
</dbReference>
<reference evidence="6" key="1">
    <citation type="submission" date="2016-06" db="UniProtKB">
        <authorList>
            <consortium name="WormBaseParasite"/>
        </authorList>
    </citation>
    <scope>IDENTIFICATION</scope>
</reference>
<dbReference type="AlphaFoldDB" id="A0A183V0F4"/>
<dbReference type="InterPro" id="IPR044748">
    <property type="entry name" value="Trm3/TARBP1_C"/>
</dbReference>